<feature type="compositionally biased region" description="Basic and acidic residues" evidence="1">
    <location>
        <begin position="1"/>
        <end position="18"/>
    </location>
</feature>
<protein>
    <submittedName>
        <fullName evidence="2">Uncharacterized protein</fullName>
    </submittedName>
</protein>
<reference evidence="2" key="1">
    <citation type="submission" date="2023-10" db="EMBL/GenBank/DDBJ databases">
        <title>Genome assemblies of two species of porcelain crab, Petrolisthes cinctipes and Petrolisthes manimaculis (Anomura: Porcellanidae).</title>
        <authorList>
            <person name="Angst P."/>
        </authorList>
    </citation>
    <scope>NUCLEOTIDE SEQUENCE</scope>
    <source>
        <strain evidence="2">PB745_01</strain>
        <tissue evidence="2">Gill</tissue>
    </source>
</reference>
<proteinExistence type="predicted"/>
<feature type="region of interest" description="Disordered" evidence="1">
    <location>
        <begin position="1"/>
        <end position="52"/>
    </location>
</feature>
<sequence length="80" mass="8918">MREGSAERTNGRPEEGTVRDPQPAHLTNGDSPSRQSPIPLVRDPETSPKPLPVGEYLPTSLLGCPEDFRVFYYEYSCVLL</sequence>
<dbReference type="EMBL" id="JAWQEG010009269">
    <property type="protein sequence ID" value="KAK3848912.1"/>
    <property type="molecule type" value="Genomic_DNA"/>
</dbReference>
<evidence type="ECO:0000313" key="2">
    <source>
        <dbReference type="EMBL" id="KAK3848912.1"/>
    </source>
</evidence>
<dbReference type="AlphaFoldDB" id="A0AAE1BEW8"/>
<comment type="caution">
    <text evidence="2">The sequence shown here is derived from an EMBL/GenBank/DDBJ whole genome shotgun (WGS) entry which is preliminary data.</text>
</comment>
<keyword evidence="3" id="KW-1185">Reference proteome</keyword>
<accession>A0AAE1BEW8</accession>
<gene>
    <name evidence="2" type="ORF">Pcinc_044315</name>
</gene>
<organism evidence="2 3">
    <name type="scientific">Petrolisthes cinctipes</name>
    <name type="common">Flat porcelain crab</name>
    <dbReference type="NCBI Taxonomy" id="88211"/>
    <lineage>
        <taxon>Eukaryota</taxon>
        <taxon>Metazoa</taxon>
        <taxon>Ecdysozoa</taxon>
        <taxon>Arthropoda</taxon>
        <taxon>Crustacea</taxon>
        <taxon>Multicrustacea</taxon>
        <taxon>Malacostraca</taxon>
        <taxon>Eumalacostraca</taxon>
        <taxon>Eucarida</taxon>
        <taxon>Decapoda</taxon>
        <taxon>Pleocyemata</taxon>
        <taxon>Anomura</taxon>
        <taxon>Galatheoidea</taxon>
        <taxon>Porcellanidae</taxon>
        <taxon>Petrolisthes</taxon>
    </lineage>
</organism>
<name>A0AAE1BEW8_PETCI</name>
<dbReference type="Proteomes" id="UP001286313">
    <property type="component" value="Unassembled WGS sequence"/>
</dbReference>
<evidence type="ECO:0000313" key="3">
    <source>
        <dbReference type="Proteomes" id="UP001286313"/>
    </source>
</evidence>
<evidence type="ECO:0000256" key="1">
    <source>
        <dbReference type="SAM" id="MobiDB-lite"/>
    </source>
</evidence>